<evidence type="ECO:0000313" key="3">
    <source>
        <dbReference type="EMBL" id="ORE20439.1"/>
    </source>
</evidence>
<proteinExistence type="predicted"/>
<keyword evidence="1" id="KW-0862">Zinc</keyword>
<organism evidence="3 4">
    <name type="scientific">Rhizopus microsporus</name>
    <dbReference type="NCBI Taxonomy" id="58291"/>
    <lineage>
        <taxon>Eukaryota</taxon>
        <taxon>Fungi</taxon>
        <taxon>Fungi incertae sedis</taxon>
        <taxon>Mucoromycota</taxon>
        <taxon>Mucoromycotina</taxon>
        <taxon>Mucoromycetes</taxon>
        <taxon>Mucorales</taxon>
        <taxon>Mucorineae</taxon>
        <taxon>Rhizopodaceae</taxon>
        <taxon>Rhizopus</taxon>
    </lineage>
</organism>
<accession>A0A1X0S8E1</accession>
<reference evidence="3 4" key="1">
    <citation type="journal article" date="2016" name="Proc. Natl. Acad. Sci. U.S.A.">
        <title>Lipid metabolic changes in an early divergent fungus govern the establishment of a mutualistic symbiosis with endobacteria.</title>
        <authorList>
            <person name="Lastovetsky O.A."/>
            <person name="Gaspar M.L."/>
            <person name="Mondo S.J."/>
            <person name="LaButti K.M."/>
            <person name="Sandor L."/>
            <person name="Grigoriev I.V."/>
            <person name="Henry S.A."/>
            <person name="Pawlowska T.E."/>
        </authorList>
    </citation>
    <scope>NUCLEOTIDE SEQUENCE [LARGE SCALE GENOMIC DNA]</scope>
    <source>
        <strain evidence="3 4">ATCC 11559</strain>
    </source>
</reference>
<sequence length="129" mass="15211">MSFPCVEPNCTGTFRTQAQLNKHKYDHHTLQITVTIQNKSFVCLHKEHNVNEYSSAYETATVYKANIIKQKHRMSNAPILITRFDLFLRSQPSHDDYLSVTQWKSPFRSLNDWLEESLAWLKEATEVHW</sequence>
<dbReference type="PROSITE" id="PS50157">
    <property type="entry name" value="ZINC_FINGER_C2H2_2"/>
    <property type="match status" value="1"/>
</dbReference>
<evidence type="ECO:0000256" key="1">
    <source>
        <dbReference type="PROSITE-ProRule" id="PRU00042"/>
    </source>
</evidence>
<dbReference type="AlphaFoldDB" id="A0A1X0S8E1"/>
<name>A0A1X0S8E1_RHIZD</name>
<dbReference type="EMBL" id="KV921294">
    <property type="protein sequence ID" value="ORE20439.1"/>
    <property type="molecule type" value="Genomic_DNA"/>
</dbReference>
<keyword evidence="1" id="KW-0479">Metal-binding</keyword>
<dbReference type="Proteomes" id="UP000242381">
    <property type="component" value="Unassembled WGS sequence"/>
</dbReference>
<dbReference type="InterPro" id="IPR013087">
    <property type="entry name" value="Znf_C2H2_type"/>
</dbReference>
<keyword evidence="1" id="KW-0863">Zinc-finger</keyword>
<feature type="domain" description="C2H2-type" evidence="2">
    <location>
        <begin position="3"/>
        <end position="33"/>
    </location>
</feature>
<dbReference type="GO" id="GO:0008270">
    <property type="term" value="F:zinc ion binding"/>
    <property type="evidence" value="ECO:0007669"/>
    <property type="project" value="UniProtKB-KW"/>
</dbReference>
<protein>
    <recommendedName>
        <fullName evidence="2">C2H2-type domain-containing protein</fullName>
    </recommendedName>
</protein>
<evidence type="ECO:0000259" key="2">
    <source>
        <dbReference type="PROSITE" id="PS50157"/>
    </source>
</evidence>
<dbReference type="PROSITE" id="PS00028">
    <property type="entry name" value="ZINC_FINGER_C2H2_1"/>
    <property type="match status" value="1"/>
</dbReference>
<gene>
    <name evidence="3" type="ORF">BCV71DRAFT_233200</name>
</gene>
<evidence type="ECO:0000313" key="4">
    <source>
        <dbReference type="Proteomes" id="UP000242381"/>
    </source>
</evidence>